<feature type="transmembrane region" description="Helical" evidence="1">
    <location>
        <begin position="80"/>
        <end position="104"/>
    </location>
</feature>
<feature type="transmembrane region" description="Helical" evidence="1">
    <location>
        <begin position="57"/>
        <end position="74"/>
    </location>
</feature>
<evidence type="ECO:0000313" key="3">
    <source>
        <dbReference type="Proteomes" id="UP000254051"/>
    </source>
</evidence>
<gene>
    <name evidence="2" type="ORF">SAMN05216529_101284</name>
</gene>
<keyword evidence="1" id="KW-0472">Membrane</keyword>
<reference evidence="3" key="1">
    <citation type="submission" date="2017-07" db="EMBL/GenBank/DDBJ databases">
        <authorList>
            <person name="Varghese N."/>
            <person name="Submissions S."/>
        </authorList>
    </citation>
    <scope>NUCLEOTIDE SEQUENCE [LARGE SCALE GENOMIC DNA]</scope>
    <source>
        <strain evidence="3">NLAE-zl-C134</strain>
    </source>
</reference>
<organism evidence="2 3">
    <name type="scientific">Faecalicatena contorta</name>
    <dbReference type="NCBI Taxonomy" id="39482"/>
    <lineage>
        <taxon>Bacteria</taxon>
        <taxon>Bacillati</taxon>
        <taxon>Bacillota</taxon>
        <taxon>Clostridia</taxon>
        <taxon>Lachnospirales</taxon>
        <taxon>Lachnospiraceae</taxon>
        <taxon>Faecalicatena</taxon>
    </lineage>
</organism>
<accession>A0A316A380</accession>
<sequence>MDNMFGAISLMILGGGIYSLYAYITMRKEGHINEVLLLGKGFTEYMCKDKKAYMEKALPAVLIFGIVTTLYGAVDAIHYFITPIFILDMIAMAAFVVALIWFMVYTTKLKKKYF</sequence>
<name>A0A316A380_9FIRM</name>
<keyword evidence="1" id="KW-1133">Transmembrane helix</keyword>
<evidence type="ECO:0008006" key="4">
    <source>
        <dbReference type="Google" id="ProtNLM"/>
    </source>
</evidence>
<dbReference type="EMBL" id="UHJJ01000001">
    <property type="protein sequence ID" value="SUQ12393.1"/>
    <property type="molecule type" value="Genomic_DNA"/>
</dbReference>
<keyword evidence="3" id="KW-1185">Reference proteome</keyword>
<dbReference type="Proteomes" id="UP000254051">
    <property type="component" value="Unassembled WGS sequence"/>
</dbReference>
<protein>
    <recommendedName>
        <fullName evidence="4">DUF3784 domain-containing protein</fullName>
    </recommendedName>
</protein>
<evidence type="ECO:0000313" key="2">
    <source>
        <dbReference type="EMBL" id="SUQ12393.1"/>
    </source>
</evidence>
<evidence type="ECO:0000256" key="1">
    <source>
        <dbReference type="SAM" id="Phobius"/>
    </source>
</evidence>
<proteinExistence type="predicted"/>
<dbReference type="AlphaFoldDB" id="A0A316A380"/>
<keyword evidence="1" id="KW-0812">Transmembrane</keyword>
<dbReference type="OrthoDB" id="2052373at2"/>
<feature type="transmembrane region" description="Helical" evidence="1">
    <location>
        <begin position="6"/>
        <end position="24"/>
    </location>
</feature>
<dbReference type="RefSeq" id="WP_109708416.1">
    <property type="nucleotide sequence ID" value="NZ_QGDS01000001.1"/>
</dbReference>